<dbReference type="Pfam" id="PF12937">
    <property type="entry name" value="F-box-like"/>
    <property type="match status" value="1"/>
</dbReference>
<dbReference type="InterPro" id="IPR036047">
    <property type="entry name" value="F-box-like_dom_sf"/>
</dbReference>
<accession>A0A067SZZ7</accession>
<evidence type="ECO:0000313" key="3">
    <source>
        <dbReference type="Proteomes" id="UP000027222"/>
    </source>
</evidence>
<dbReference type="InterPro" id="IPR001810">
    <property type="entry name" value="F-box_dom"/>
</dbReference>
<keyword evidence="3" id="KW-1185">Reference proteome</keyword>
<protein>
    <recommendedName>
        <fullName evidence="1">F-box domain-containing protein</fullName>
    </recommendedName>
</protein>
<reference evidence="3" key="1">
    <citation type="journal article" date="2014" name="Proc. Natl. Acad. Sci. U.S.A.">
        <title>Extensive sampling of basidiomycete genomes demonstrates inadequacy of the white-rot/brown-rot paradigm for wood decay fungi.</title>
        <authorList>
            <person name="Riley R."/>
            <person name="Salamov A.A."/>
            <person name="Brown D.W."/>
            <person name="Nagy L.G."/>
            <person name="Floudas D."/>
            <person name="Held B.W."/>
            <person name="Levasseur A."/>
            <person name="Lombard V."/>
            <person name="Morin E."/>
            <person name="Otillar R."/>
            <person name="Lindquist E.A."/>
            <person name="Sun H."/>
            <person name="LaButti K.M."/>
            <person name="Schmutz J."/>
            <person name="Jabbour D."/>
            <person name="Luo H."/>
            <person name="Baker S.E."/>
            <person name="Pisabarro A.G."/>
            <person name="Walton J.D."/>
            <person name="Blanchette R.A."/>
            <person name="Henrissat B."/>
            <person name="Martin F."/>
            <person name="Cullen D."/>
            <person name="Hibbett D.S."/>
            <person name="Grigoriev I.V."/>
        </authorList>
    </citation>
    <scope>NUCLEOTIDE SEQUENCE [LARGE SCALE GENOMIC DNA]</scope>
    <source>
        <strain evidence="3">CBS 339.88</strain>
    </source>
</reference>
<sequence length="478" mass="54360">MSLIWKNTASLLVSPPSLNDSPSIFNLPSDILWHIFSLNADMRLRSEDYEPALDTLRHTSQVCSSWRELALASPLLWSRVINIACFLHRKAGIIKYWSTEVMKRTQTGLLDIKAKLEIPVAESIAEKLLSENWERIRSVYIYFRCTPISDGPWRAIFQRPAPMLESFYINCEEGNTEPTSSDFVIFKGEAPLLQDLWVVNLALDLKTVPWASNLRHIDINSTIPTSELLRALFIIPFPFLESIDFESTDSSTEDSDRRMEDDWNHQLPLRPISLPFLDSIVLSISEDFSTVLTMLGHITPSVACVLRLVCYQIVPDNSSLDILHNVLPKYLRYAAGLAPVMNAYVWLTNERIAFFPYNESSFFFDLWLAGGLQEKTISTFLSCLKDSQFRIDELKTLSLEIESSDSSVANESIAEFVSDLTAIEHLDTNTQTLNYLDRLQRKNGVVACPSLQKIGLNEKDGAFLSKTSWNRGTRLAFR</sequence>
<gene>
    <name evidence="2" type="ORF">GALMADRAFT_143190</name>
</gene>
<dbReference type="SUPFAM" id="SSF81383">
    <property type="entry name" value="F-box domain"/>
    <property type="match status" value="1"/>
</dbReference>
<dbReference type="Gene3D" id="1.20.1280.50">
    <property type="match status" value="1"/>
</dbReference>
<dbReference type="HOGENOM" id="CLU_030662_0_0_1"/>
<dbReference type="OrthoDB" id="3224080at2759"/>
<feature type="domain" description="F-box" evidence="1">
    <location>
        <begin position="25"/>
        <end position="80"/>
    </location>
</feature>
<dbReference type="AlphaFoldDB" id="A0A067SZZ7"/>
<proteinExistence type="predicted"/>
<evidence type="ECO:0000259" key="1">
    <source>
        <dbReference type="Pfam" id="PF12937"/>
    </source>
</evidence>
<dbReference type="Proteomes" id="UP000027222">
    <property type="component" value="Unassembled WGS sequence"/>
</dbReference>
<organism evidence="2 3">
    <name type="scientific">Galerina marginata (strain CBS 339.88)</name>
    <dbReference type="NCBI Taxonomy" id="685588"/>
    <lineage>
        <taxon>Eukaryota</taxon>
        <taxon>Fungi</taxon>
        <taxon>Dikarya</taxon>
        <taxon>Basidiomycota</taxon>
        <taxon>Agaricomycotina</taxon>
        <taxon>Agaricomycetes</taxon>
        <taxon>Agaricomycetidae</taxon>
        <taxon>Agaricales</taxon>
        <taxon>Agaricineae</taxon>
        <taxon>Strophariaceae</taxon>
        <taxon>Galerina</taxon>
    </lineage>
</organism>
<name>A0A067SZZ7_GALM3</name>
<evidence type="ECO:0000313" key="2">
    <source>
        <dbReference type="EMBL" id="KDR72348.1"/>
    </source>
</evidence>
<dbReference type="EMBL" id="KL142389">
    <property type="protein sequence ID" value="KDR72348.1"/>
    <property type="molecule type" value="Genomic_DNA"/>
</dbReference>